<dbReference type="SUPFAM" id="SSF56935">
    <property type="entry name" value="Porins"/>
    <property type="match status" value="1"/>
</dbReference>
<sequence length="446" mass="50536">MEPSPMRPKRLLPLLLVLGLSAGAATAADEGLDDLFDLDADPAAASGADQASGPRVSGHAEFGAAYTWPDDGHWSKLRGRLELGVGASLGPRSRYKLSARADVDAAYDLEDGYYPRAVRRDQRSGFMIREAYADFGTGDWEFRLGRQHVVWGEMVGLFFADVVSARDLREFYLPEFEALRTPQWAVRAEHFGEDTHLELLWIPVPSFDEVGKPGADFYPFPLPAGTRVKERDTSATLSNTNWGLRLSRLIDGWDLAAYHYRSRDVSPTLYALDGGTRFELRHDRIQQTGFTLSKDLGSLVLKGEAVYTGGRSFSTTDPAARYGLHDSDTLDYVVGLDIPVRDVWRFNLQYYERVFYDHERLMPNDRHEGGMTFLVNRSFGDALEAELLYVASLNRSDYMLRPKLVWRIAPEWRGVFGADLFGGRTDGIFGRYDERDRVYIELRRWF</sequence>
<evidence type="ECO:0000313" key="2">
    <source>
        <dbReference type="EMBL" id="THF61641.1"/>
    </source>
</evidence>
<gene>
    <name evidence="2" type="ORF">E6O51_09315</name>
</gene>
<feature type="chain" id="PRO_5020987593" evidence="1">
    <location>
        <begin position="28"/>
        <end position="446"/>
    </location>
</feature>
<reference evidence="2 3" key="1">
    <citation type="submission" date="2019-04" db="EMBL/GenBank/DDBJ databases">
        <title>Azoarcus rhizosphaerae sp. nov. isolated from rhizosphere of Ficus religiosa.</title>
        <authorList>
            <person name="Lin S.-Y."/>
            <person name="Hameed A."/>
            <person name="Hsu Y.-H."/>
            <person name="Young C.-C."/>
        </authorList>
    </citation>
    <scope>NUCLEOTIDE SEQUENCE [LARGE SCALE GENOMIC DNA]</scope>
    <source>
        <strain evidence="2 3">CC-YHH848</strain>
    </source>
</reference>
<dbReference type="EMBL" id="SSOD01000006">
    <property type="protein sequence ID" value="THF61641.1"/>
    <property type="molecule type" value="Genomic_DNA"/>
</dbReference>
<evidence type="ECO:0000313" key="3">
    <source>
        <dbReference type="Proteomes" id="UP000307956"/>
    </source>
</evidence>
<dbReference type="Proteomes" id="UP000307956">
    <property type="component" value="Unassembled WGS sequence"/>
</dbReference>
<keyword evidence="3" id="KW-1185">Reference proteome</keyword>
<dbReference type="Pfam" id="PF06980">
    <property type="entry name" value="DUF1302"/>
    <property type="match status" value="1"/>
</dbReference>
<comment type="caution">
    <text evidence="2">The sequence shown here is derived from an EMBL/GenBank/DDBJ whole genome shotgun (WGS) entry which is preliminary data.</text>
</comment>
<name>A0A4S4APS3_9RHOO</name>
<keyword evidence="1" id="KW-0732">Signal</keyword>
<accession>A0A4S4APS3</accession>
<protein>
    <submittedName>
        <fullName evidence="2">Uncharacterized protein</fullName>
    </submittedName>
</protein>
<feature type="signal peptide" evidence="1">
    <location>
        <begin position="1"/>
        <end position="27"/>
    </location>
</feature>
<dbReference type="OrthoDB" id="9801336at2"/>
<dbReference type="InterPro" id="IPR010727">
    <property type="entry name" value="DUF1302"/>
</dbReference>
<organism evidence="2 3">
    <name type="scientific">Pseudothauera rhizosphaerae</name>
    <dbReference type="NCBI Taxonomy" id="2565932"/>
    <lineage>
        <taxon>Bacteria</taxon>
        <taxon>Pseudomonadati</taxon>
        <taxon>Pseudomonadota</taxon>
        <taxon>Betaproteobacteria</taxon>
        <taxon>Rhodocyclales</taxon>
        <taxon>Zoogloeaceae</taxon>
        <taxon>Pseudothauera</taxon>
    </lineage>
</organism>
<proteinExistence type="predicted"/>
<dbReference type="AlphaFoldDB" id="A0A4S4APS3"/>
<evidence type="ECO:0000256" key="1">
    <source>
        <dbReference type="SAM" id="SignalP"/>
    </source>
</evidence>